<keyword evidence="14 16" id="KW-0406">Ion transport</keyword>
<evidence type="ECO:0000256" key="7">
    <source>
        <dbReference type="ARBA" id="ARBA00022723"/>
    </source>
</evidence>
<protein>
    <recommendedName>
        <fullName evidence="16">Potassium-transporting ATPase ATP-binding subunit</fullName>
        <ecNumber evidence="16">7.2.2.6</ecNumber>
    </recommendedName>
    <alternativeName>
        <fullName evidence="16">ATP phosphohydrolase [potassium-transporting] B chain</fullName>
    </alternativeName>
    <alternativeName>
        <fullName evidence="16">Potassium-binding and translocating subunit B</fullName>
    </alternativeName>
    <alternativeName>
        <fullName evidence="16">Potassium-translocating ATPase B chain</fullName>
    </alternativeName>
</protein>
<keyword evidence="7 16" id="KW-0479">Metal-binding</keyword>
<keyword evidence="5 16" id="KW-0597">Phosphoprotein</keyword>
<evidence type="ECO:0000256" key="11">
    <source>
        <dbReference type="ARBA" id="ARBA00022958"/>
    </source>
</evidence>
<evidence type="ECO:0000256" key="2">
    <source>
        <dbReference type="ARBA" id="ARBA00022448"/>
    </source>
</evidence>
<comment type="similarity">
    <text evidence="16">Belongs to the cation transport ATPase (P-type) (TC 3.A.3) family. Type IA subfamily.</text>
</comment>
<evidence type="ECO:0000256" key="3">
    <source>
        <dbReference type="ARBA" id="ARBA00022475"/>
    </source>
</evidence>
<dbReference type="PANTHER" id="PTHR43743:SF1">
    <property type="entry name" value="POTASSIUM-TRANSPORTING ATPASE ATP-BINDING SUBUNIT"/>
    <property type="match status" value="1"/>
</dbReference>
<evidence type="ECO:0000313" key="19">
    <source>
        <dbReference type="Proteomes" id="UP000305202"/>
    </source>
</evidence>
<keyword evidence="8 16" id="KW-0547">Nucleotide-binding</keyword>
<evidence type="ECO:0000256" key="12">
    <source>
        <dbReference type="ARBA" id="ARBA00022967"/>
    </source>
</evidence>
<feature type="transmembrane region" description="Helical" evidence="16">
    <location>
        <begin position="61"/>
        <end position="81"/>
    </location>
</feature>
<evidence type="ECO:0000256" key="13">
    <source>
        <dbReference type="ARBA" id="ARBA00022989"/>
    </source>
</evidence>
<dbReference type="SUPFAM" id="SSF81653">
    <property type="entry name" value="Calcium ATPase, transduction domain A"/>
    <property type="match status" value="1"/>
</dbReference>
<dbReference type="RefSeq" id="WP_136988848.1">
    <property type="nucleotide sequence ID" value="NZ_SZPQ01000003.1"/>
</dbReference>
<proteinExistence type="inferred from homology"/>
<dbReference type="PROSITE" id="PS00154">
    <property type="entry name" value="ATPASE_E1_E2"/>
    <property type="match status" value="1"/>
</dbReference>
<comment type="subunit">
    <text evidence="16">The system is composed of three essential subunits: KdpA, KdpB and KdpC.</text>
</comment>
<feature type="transmembrane region" description="Helical" evidence="16">
    <location>
        <begin position="653"/>
        <end position="680"/>
    </location>
</feature>
<evidence type="ECO:0000256" key="8">
    <source>
        <dbReference type="ARBA" id="ARBA00022741"/>
    </source>
</evidence>
<keyword evidence="6 16" id="KW-0812">Transmembrane</keyword>
<feature type="transmembrane region" description="Helical" evidence="16">
    <location>
        <begin position="253"/>
        <end position="276"/>
    </location>
</feature>
<comment type="function">
    <text evidence="16">Part of the high-affinity ATP-driven potassium transport (or Kdp) system, which catalyzes the hydrolysis of ATP coupled with the electrogenic transport of potassium into the cytoplasm. This subunit is responsible for energy coupling to the transport system and for the release of the potassium ions to the cytoplasm.</text>
</comment>
<dbReference type="SFLD" id="SFLDF00027">
    <property type="entry name" value="p-type_atpase"/>
    <property type="match status" value="1"/>
</dbReference>
<evidence type="ECO:0000256" key="5">
    <source>
        <dbReference type="ARBA" id="ARBA00022553"/>
    </source>
</evidence>
<keyword evidence="9 16" id="KW-0067">ATP-binding</keyword>
<feature type="transmembrane region" description="Helical" evidence="16">
    <location>
        <begin position="218"/>
        <end position="241"/>
    </location>
</feature>
<keyword evidence="11 16" id="KW-0630">Potassium</keyword>
<dbReference type="SFLD" id="SFLDG00002">
    <property type="entry name" value="C1.7:_P-type_atpase_like"/>
    <property type="match status" value="1"/>
</dbReference>
<dbReference type="EMBL" id="SZPQ01000003">
    <property type="protein sequence ID" value="TKI07853.1"/>
    <property type="molecule type" value="Genomic_DNA"/>
</dbReference>
<keyword evidence="2 16" id="KW-0813">Transport</keyword>
<evidence type="ECO:0000256" key="4">
    <source>
        <dbReference type="ARBA" id="ARBA00022538"/>
    </source>
</evidence>
<evidence type="ECO:0000313" key="18">
    <source>
        <dbReference type="EMBL" id="TKI07853.1"/>
    </source>
</evidence>
<keyword evidence="12 16" id="KW-1278">Translocase</keyword>
<dbReference type="HAMAP" id="MF_00285">
    <property type="entry name" value="KdpB"/>
    <property type="match status" value="1"/>
</dbReference>
<keyword evidence="3 16" id="KW-1003">Cell membrane</keyword>
<feature type="transmembrane region" description="Helical" evidence="16">
    <location>
        <begin position="583"/>
        <end position="601"/>
    </location>
</feature>
<dbReference type="NCBIfam" id="TIGR01497">
    <property type="entry name" value="kdpB"/>
    <property type="match status" value="1"/>
</dbReference>
<dbReference type="Gene3D" id="2.70.150.10">
    <property type="entry name" value="Calcium-transporting ATPase, cytoplasmic transduction domain A"/>
    <property type="match status" value="1"/>
</dbReference>
<evidence type="ECO:0000256" key="9">
    <source>
        <dbReference type="ARBA" id="ARBA00022840"/>
    </source>
</evidence>
<feature type="binding site" evidence="16">
    <location>
        <position position="343"/>
    </location>
    <ligand>
        <name>ATP</name>
        <dbReference type="ChEBI" id="CHEBI:30616"/>
    </ligand>
</feature>
<evidence type="ECO:0000256" key="10">
    <source>
        <dbReference type="ARBA" id="ARBA00022842"/>
    </source>
</evidence>
<evidence type="ECO:0000256" key="1">
    <source>
        <dbReference type="ARBA" id="ARBA00004370"/>
    </source>
</evidence>
<dbReference type="InterPro" id="IPR023214">
    <property type="entry name" value="HAD_sf"/>
</dbReference>
<feature type="active site" description="4-aspartylphosphate intermediate" evidence="16">
    <location>
        <position position="306"/>
    </location>
</feature>
<gene>
    <name evidence="16 18" type="primary">kdpB</name>
    <name evidence="18" type="ORF">FCN80_05305</name>
</gene>
<dbReference type="Pfam" id="PF00122">
    <property type="entry name" value="E1-E2_ATPase"/>
    <property type="match status" value="1"/>
</dbReference>
<feature type="binding site" evidence="16">
    <location>
        <begin position="376"/>
        <end position="383"/>
    </location>
    <ligand>
        <name>ATP</name>
        <dbReference type="ChEBI" id="CHEBI:30616"/>
    </ligand>
</feature>
<accession>A0ABY2SPF7</accession>
<comment type="subcellular location">
    <subcellularLocation>
        <location evidence="16">Cell membrane</location>
        <topology evidence="16">Multi-pass membrane protein</topology>
    </subcellularLocation>
    <subcellularLocation>
        <location evidence="1">Membrane</location>
    </subcellularLocation>
</comment>
<dbReference type="InterPro" id="IPR044492">
    <property type="entry name" value="P_typ_ATPase_HD_dom"/>
</dbReference>
<dbReference type="InterPro" id="IPR006391">
    <property type="entry name" value="P-type_ATPase_bsu_IA"/>
</dbReference>
<comment type="catalytic activity">
    <reaction evidence="16">
        <text>K(+)(out) + ATP + H2O = K(+)(in) + ADP + phosphate + H(+)</text>
        <dbReference type="Rhea" id="RHEA:16777"/>
        <dbReference type="ChEBI" id="CHEBI:15377"/>
        <dbReference type="ChEBI" id="CHEBI:15378"/>
        <dbReference type="ChEBI" id="CHEBI:29103"/>
        <dbReference type="ChEBI" id="CHEBI:30616"/>
        <dbReference type="ChEBI" id="CHEBI:43474"/>
        <dbReference type="ChEBI" id="CHEBI:456216"/>
        <dbReference type="EC" id="7.2.2.6"/>
    </reaction>
</comment>
<dbReference type="CDD" id="cd02078">
    <property type="entry name" value="P-type_ATPase_K"/>
    <property type="match status" value="1"/>
</dbReference>
<feature type="binding site" evidence="16">
    <location>
        <position position="394"/>
    </location>
    <ligand>
        <name>ATP</name>
        <dbReference type="ChEBI" id="CHEBI:30616"/>
    </ligand>
</feature>
<evidence type="ECO:0000256" key="15">
    <source>
        <dbReference type="ARBA" id="ARBA00023136"/>
    </source>
</evidence>
<keyword evidence="19" id="KW-1185">Reference proteome</keyword>
<keyword evidence="15 16" id="KW-0472">Membrane</keyword>
<dbReference type="Gene3D" id="3.40.50.1000">
    <property type="entry name" value="HAD superfamily/HAD-like"/>
    <property type="match status" value="1"/>
</dbReference>
<feature type="binding site" evidence="16">
    <location>
        <position position="347"/>
    </location>
    <ligand>
        <name>ATP</name>
        <dbReference type="ChEBI" id="CHEBI:30616"/>
    </ligand>
</feature>
<feature type="transmembrane region" description="Helical" evidence="16">
    <location>
        <begin position="34"/>
        <end position="55"/>
    </location>
</feature>
<dbReference type="InterPro" id="IPR023298">
    <property type="entry name" value="ATPase_P-typ_TM_dom_sf"/>
</dbReference>
<dbReference type="PRINTS" id="PR00119">
    <property type="entry name" value="CATATPASE"/>
</dbReference>
<dbReference type="Pfam" id="PF00702">
    <property type="entry name" value="Hydrolase"/>
    <property type="match status" value="1"/>
</dbReference>
<dbReference type="InterPro" id="IPR059000">
    <property type="entry name" value="ATPase_P-type_domA"/>
</dbReference>
<reference evidence="18 19" key="1">
    <citation type="submission" date="2019-04" db="EMBL/GenBank/DDBJ databases">
        <authorList>
            <person name="Li M."/>
            <person name="Gao C."/>
        </authorList>
    </citation>
    <scope>NUCLEOTIDE SEQUENCE [LARGE SCALE GENOMIC DNA]</scope>
    <source>
        <strain evidence="18 19">BGMRC 2031</strain>
    </source>
</reference>
<dbReference type="EC" id="7.2.2.6" evidence="16"/>
<dbReference type="Gene3D" id="3.40.1110.10">
    <property type="entry name" value="Calcium-transporting ATPase, cytoplasmic domain N"/>
    <property type="match status" value="1"/>
</dbReference>
<feature type="binding site" evidence="16">
    <location>
        <position position="521"/>
    </location>
    <ligand>
        <name>Mg(2+)</name>
        <dbReference type="ChEBI" id="CHEBI:18420"/>
    </ligand>
</feature>
<evidence type="ECO:0000256" key="16">
    <source>
        <dbReference type="HAMAP-Rule" id="MF_00285"/>
    </source>
</evidence>
<keyword evidence="4 16" id="KW-0633">Potassium transport</keyword>
<evidence type="ECO:0000259" key="17">
    <source>
        <dbReference type="Pfam" id="PF00122"/>
    </source>
</evidence>
<sequence length="681" mass="72296">MGHSIAAQQRNALWRPALVDSFRKLDPRIQYRNPVMFVVYLGSILTTLLAVFMTAGKGGQIGFTAAISIWLWFTVLFANFAEALAEGRSKAQAESLKGIKRTRWAKKLNAAERDAPQQKVAADNLRKGDVVLVEAGDIIPCDGEVLQGGASVDESAITGESAPVIREAGGDFASVTGGTRILSDWLVVRCGVNPGETFLDRMIAMVEGAQRRKTPNEVALTILLVSLTIVFLLATATLYPFSAWGGVPVSVTVLVALLVCLIPTTIGALLSAIGIAGMSRMLGANVIATSGRAVEAAGDVDVLLLDKTGTITLGNRQASRFLPARGIGEDALANAAQLASLADETPEGRSIVVLAKQKFNLRERDLQSLNATFIPFSAQTRMSGVNIGQKMLRKGAADAIRRHVQSNGGRFPADVEQQVDAVARRGGTPLVVAEGNTVMGVVELKDIVKGGIKERFAELRKMGIRTVMVTGDNPLTAAAIAAEAGVDDFLSEATPEAKLALIRQYQAEGRMVAMTGDGTNDAPALAQADVAVAMNSGTQAAKEAGNMVDLDSNPTKLLEVVHIGKQMLMTRGSLTTFSIANDVAKYFAIIPAAFAVTYPQLNMLNVMRLHSPTSAILSAVIFNALIIVLLIPLALRGVSYHPMPAASLLRRNLWIYGGGGIIVPFVGIKLIDIVLTLLGWV</sequence>
<dbReference type="InterPro" id="IPR023299">
    <property type="entry name" value="ATPase_P-typ_cyto_dom_N"/>
</dbReference>
<keyword evidence="10 16" id="KW-0460">Magnesium</keyword>
<dbReference type="InterPro" id="IPR036412">
    <property type="entry name" value="HAD-like_sf"/>
</dbReference>
<dbReference type="NCBIfam" id="TIGR01494">
    <property type="entry name" value="ATPase_P-type"/>
    <property type="match status" value="2"/>
</dbReference>
<dbReference type="PANTHER" id="PTHR43743">
    <property type="entry name" value="POTASSIUM-TRANSPORTING ATPASE ATP-BINDING SUBUNIT"/>
    <property type="match status" value="1"/>
</dbReference>
<feature type="domain" description="P-type ATPase A" evidence="17">
    <location>
        <begin position="113"/>
        <end position="207"/>
    </location>
</feature>
<feature type="transmembrane region" description="Helical" evidence="16">
    <location>
        <begin position="613"/>
        <end position="633"/>
    </location>
</feature>
<evidence type="ECO:0000256" key="6">
    <source>
        <dbReference type="ARBA" id="ARBA00022692"/>
    </source>
</evidence>
<evidence type="ECO:0000256" key="14">
    <source>
        <dbReference type="ARBA" id="ARBA00023065"/>
    </source>
</evidence>
<dbReference type="InterPro" id="IPR001757">
    <property type="entry name" value="P_typ_ATPase"/>
</dbReference>
<dbReference type="SUPFAM" id="SSF56784">
    <property type="entry name" value="HAD-like"/>
    <property type="match status" value="1"/>
</dbReference>
<dbReference type="Proteomes" id="UP000305202">
    <property type="component" value="Unassembled WGS sequence"/>
</dbReference>
<organism evidence="18 19">
    <name type="scientific">Martelella alba</name>
    <dbReference type="NCBI Taxonomy" id="2590451"/>
    <lineage>
        <taxon>Bacteria</taxon>
        <taxon>Pseudomonadati</taxon>
        <taxon>Pseudomonadota</taxon>
        <taxon>Alphaproteobacteria</taxon>
        <taxon>Hyphomicrobiales</taxon>
        <taxon>Aurantimonadaceae</taxon>
        <taxon>Martelella</taxon>
    </lineage>
</organism>
<feature type="binding site" evidence="16">
    <location>
        <position position="517"/>
    </location>
    <ligand>
        <name>Mg(2+)</name>
        <dbReference type="ChEBI" id="CHEBI:18420"/>
    </ligand>
</feature>
<dbReference type="InterPro" id="IPR018303">
    <property type="entry name" value="ATPase_P-typ_P_site"/>
</dbReference>
<name>A0ABY2SPF7_9HYPH</name>
<dbReference type="SFLD" id="SFLDS00003">
    <property type="entry name" value="Haloacid_Dehalogenase"/>
    <property type="match status" value="1"/>
</dbReference>
<dbReference type="InterPro" id="IPR008250">
    <property type="entry name" value="ATPase_P-typ_transduc_dom_A_sf"/>
</dbReference>
<keyword evidence="13 16" id="KW-1133">Transmembrane helix</keyword>
<dbReference type="SUPFAM" id="SSF81665">
    <property type="entry name" value="Calcium ATPase, transmembrane domain M"/>
    <property type="match status" value="1"/>
</dbReference>
<comment type="caution">
    <text evidence="18">The sequence shown here is derived from an EMBL/GenBank/DDBJ whole genome shotgun (WGS) entry which is preliminary data.</text>
</comment>